<feature type="domain" description="Rhodanese" evidence="3">
    <location>
        <begin position="190"/>
        <end position="301"/>
    </location>
</feature>
<feature type="signal peptide" evidence="2">
    <location>
        <begin position="1"/>
        <end position="25"/>
    </location>
</feature>
<dbReference type="InterPro" id="IPR001763">
    <property type="entry name" value="Rhodanese-like_dom"/>
</dbReference>
<dbReference type="InterPro" id="IPR051126">
    <property type="entry name" value="Thiosulfate_sulfurtransferase"/>
</dbReference>
<protein>
    <submittedName>
        <fullName evidence="5">Rhodanese-like domain-containing protein</fullName>
    </submittedName>
</protein>
<evidence type="ECO:0000313" key="5">
    <source>
        <dbReference type="EMBL" id="WML88643.1"/>
    </source>
</evidence>
<keyword evidence="6" id="KW-1185">Reference proteome</keyword>
<evidence type="ECO:0000256" key="1">
    <source>
        <dbReference type="ARBA" id="ARBA00022737"/>
    </source>
</evidence>
<proteinExistence type="predicted"/>
<feature type="chain" id="PRO_5041268859" evidence="2">
    <location>
        <begin position="26"/>
        <end position="313"/>
    </location>
</feature>
<dbReference type="AlphaFoldDB" id="A0AA51QYW2"/>
<name>A0AA51QYW2_9GAMM</name>
<dbReference type="EMBL" id="CP133217">
    <property type="protein sequence ID" value="WML88643.1"/>
    <property type="molecule type" value="Genomic_DNA"/>
</dbReference>
<dbReference type="Proteomes" id="UP001229862">
    <property type="component" value="Chromosome"/>
</dbReference>
<gene>
    <name evidence="4" type="ORF">RCC75_03045</name>
    <name evidence="5" type="ORF">RCG00_09740</name>
</gene>
<feature type="domain" description="Rhodanese" evidence="3">
    <location>
        <begin position="43"/>
        <end position="156"/>
    </location>
</feature>
<dbReference type="SMART" id="SM00450">
    <property type="entry name" value="RHOD"/>
    <property type="match status" value="2"/>
</dbReference>
<evidence type="ECO:0000256" key="2">
    <source>
        <dbReference type="SAM" id="SignalP"/>
    </source>
</evidence>
<keyword evidence="2" id="KW-0732">Signal</keyword>
<keyword evidence="1" id="KW-0677">Repeat</keyword>
<dbReference type="SUPFAM" id="SSF52821">
    <property type="entry name" value="Rhodanese/Cell cycle control phosphatase"/>
    <property type="match status" value="2"/>
</dbReference>
<dbReference type="PROSITE" id="PS50206">
    <property type="entry name" value="RHODANESE_3"/>
    <property type="match status" value="2"/>
</dbReference>
<dbReference type="InterPro" id="IPR036873">
    <property type="entry name" value="Rhodanese-like_dom_sf"/>
</dbReference>
<dbReference type="RefSeq" id="WP_308133660.1">
    <property type="nucleotide sequence ID" value="NZ_CP133217.1"/>
</dbReference>
<dbReference type="Proteomes" id="UP001223336">
    <property type="component" value="Unassembled WGS sequence"/>
</dbReference>
<organism evidence="5">
    <name type="scientific">Thiothrix subterranea</name>
    <dbReference type="NCBI Taxonomy" id="2735563"/>
    <lineage>
        <taxon>Bacteria</taxon>
        <taxon>Pseudomonadati</taxon>
        <taxon>Pseudomonadota</taxon>
        <taxon>Gammaproteobacteria</taxon>
        <taxon>Thiotrichales</taxon>
        <taxon>Thiotrichaceae</taxon>
        <taxon>Thiothrix</taxon>
    </lineage>
</organism>
<dbReference type="PANTHER" id="PTHR43855:SF1">
    <property type="entry name" value="THIOSULFATE SULFURTRANSFERASE"/>
    <property type="match status" value="1"/>
</dbReference>
<dbReference type="EMBL" id="JAVFKN010000002">
    <property type="protein sequence ID" value="MDQ5767486.1"/>
    <property type="molecule type" value="Genomic_DNA"/>
</dbReference>
<reference evidence="5 6" key="1">
    <citation type="submission" date="2023-08" db="EMBL/GenBank/DDBJ databases">
        <title>New molecular markers tilS and rpoB for phylogenetic and monitoring studies of the genus Thiothrix biodiversity.</title>
        <authorList>
            <person name="Ravin N.V."/>
            <person name="Smolyakov D."/>
            <person name="Markov N.D."/>
            <person name="Beletsky A.V."/>
            <person name="Mardanov A.V."/>
            <person name="Rudenko T.S."/>
            <person name="Grabovich M.Y."/>
        </authorList>
    </citation>
    <scope>NUCLEOTIDE SEQUENCE</scope>
    <source>
        <strain evidence="5">DNT52</strain>
        <strain evidence="4 6">H33</strain>
    </source>
</reference>
<evidence type="ECO:0000259" key="3">
    <source>
        <dbReference type="PROSITE" id="PS50206"/>
    </source>
</evidence>
<evidence type="ECO:0000313" key="4">
    <source>
        <dbReference type="EMBL" id="MDQ5767486.1"/>
    </source>
</evidence>
<accession>A0AA51QYW2</accession>
<dbReference type="Gene3D" id="3.40.250.10">
    <property type="entry name" value="Rhodanese-like domain"/>
    <property type="match status" value="2"/>
</dbReference>
<sequence length="313" mass="35221">MTVFLKRISNALLLLSLLMIAPAWAEGRDFLVDADWLAAEKEKNKNLVILEARYHPHRFYTVGHIEGAVQVQRFKDLGDNLAKPIMRFPSKEKFEKTLRSWGINNDSTIVLYDDSSTALVARLYGTLELFGYDMSKVKILDGGTIGWTGFNELTKEATPAPKEGNVTLKDPNPDMLVEWMDVYDDVVSRRDEKVVLVDARPADMYNGKTIRHAVQGGHIPGALNIVSLDGTDGQSQTWKSAADLEAMYKDIPKDKTVYLYCHDGFRMSLGFLQLRSLGYKDVRFVNGGWSAWDGAMTLPIVQGDKPYDDDYSL</sequence>
<dbReference type="Pfam" id="PF00581">
    <property type="entry name" value="Rhodanese"/>
    <property type="match status" value="2"/>
</dbReference>
<dbReference type="CDD" id="cd01448">
    <property type="entry name" value="TST_Repeat_1"/>
    <property type="match status" value="1"/>
</dbReference>
<evidence type="ECO:0000313" key="6">
    <source>
        <dbReference type="Proteomes" id="UP001223336"/>
    </source>
</evidence>
<dbReference type="PANTHER" id="PTHR43855">
    <property type="entry name" value="THIOSULFATE SULFURTRANSFERASE"/>
    <property type="match status" value="1"/>
</dbReference>